<evidence type="ECO:0000256" key="2">
    <source>
        <dbReference type="ARBA" id="ARBA00022694"/>
    </source>
</evidence>
<name>A0A9D9NAB2_9BACT</name>
<evidence type="ECO:0000256" key="7">
    <source>
        <dbReference type="RuleBase" id="RU003792"/>
    </source>
</evidence>
<dbReference type="HAMAP" id="MF_00171">
    <property type="entry name" value="TruA"/>
    <property type="match status" value="1"/>
</dbReference>
<organism evidence="9 10">
    <name type="scientific">Candidatus Cryptobacteroides faecipullorum</name>
    <dbReference type="NCBI Taxonomy" id="2840764"/>
    <lineage>
        <taxon>Bacteria</taxon>
        <taxon>Pseudomonadati</taxon>
        <taxon>Bacteroidota</taxon>
        <taxon>Bacteroidia</taxon>
        <taxon>Bacteroidales</taxon>
        <taxon>Candidatus Cryptobacteroides</taxon>
    </lineage>
</organism>
<comment type="similarity">
    <text evidence="1 4 7">Belongs to the tRNA pseudouridine synthase TruA family.</text>
</comment>
<dbReference type="InterPro" id="IPR020094">
    <property type="entry name" value="TruA/RsuA/RluB/E/F_N"/>
</dbReference>
<feature type="binding site" evidence="4 6">
    <location>
        <position position="112"/>
    </location>
    <ligand>
        <name>substrate</name>
    </ligand>
</feature>
<comment type="caution">
    <text evidence="9">The sequence shown here is derived from an EMBL/GenBank/DDBJ whole genome shotgun (WGS) entry which is preliminary data.</text>
</comment>
<evidence type="ECO:0000256" key="5">
    <source>
        <dbReference type="PIRSR" id="PIRSR001430-1"/>
    </source>
</evidence>
<evidence type="ECO:0000256" key="6">
    <source>
        <dbReference type="PIRSR" id="PIRSR001430-2"/>
    </source>
</evidence>
<keyword evidence="2 4" id="KW-0819">tRNA processing</keyword>
<dbReference type="Proteomes" id="UP000823660">
    <property type="component" value="Unassembled WGS sequence"/>
</dbReference>
<keyword evidence="3 4" id="KW-0413">Isomerase</keyword>
<comment type="subunit">
    <text evidence="4">Homodimer.</text>
</comment>
<dbReference type="NCBIfam" id="TIGR00071">
    <property type="entry name" value="hisT_truA"/>
    <property type="match status" value="1"/>
</dbReference>
<proteinExistence type="inferred from homology"/>
<sequence length="258" mass="29003">MMRFTLRLSYNGAPFCGWQLQKTGTSVQSELQKTLSMLLGCDISVTGAGRTDAGVNAVNYIAHFDVPDGIQADPEFLKYKLNAILPKAIAIHEIAPTDGDFHARFSAVSREYRYFLHRKKDPFMENFSYFCVYPLDIDRMNRAAAMLIGEHDFKCFEKTGGNNLTSLCTVYEAKWEYYSPAHVSLMGYTAESGDYLVFTIRANRFLRNMVRAIVGSLIDVGRGKRETEWFGNLIMNGSRSDAGESVPGKALFLSEVSY</sequence>
<evidence type="ECO:0000259" key="8">
    <source>
        <dbReference type="Pfam" id="PF01416"/>
    </source>
</evidence>
<dbReference type="AlphaFoldDB" id="A0A9D9NAB2"/>
<feature type="domain" description="Pseudouridine synthase I TruA alpha/beta" evidence="8">
    <location>
        <begin position="143"/>
        <end position="258"/>
    </location>
</feature>
<reference evidence="9" key="2">
    <citation type="journal article" date="2021" name="PeerJ">
        <title>Extensive microbial diversity within the chicken gut microbiome revealed by metagenomics and culture.</title>
        <authorList>
            <person name="Gilroy R."/>
            <person name="Ravi A."/>
            <person name="Getino M."/>
            <person name="Pursley I."/>
            <person name="Horton D.L."/>
            <person name="Alikhan N.F."/>
            <person name="Baker D."/>
            <person name="Gharbi K."/>
            <person name="Hall N."/>
            <person name="Watson M."/>
            <person name="Adriaenssens E.M."/>
            <person name="Foster-Nyarko E."/>
            <person name="Jarju S."/>
            <person name="Secka A."/>
            <person name="Antonio M."/>
            <person name="Oren A."/>
            <person name="Chaudhuri R.R."/>
            <person name="La Ragione R."/>
            <person name="Hildebrand F."/>
            <person name="Pallen M.J."/>
        </authorList>
    </citation>
    <scope>NUCLEOTIDE SEQUENCE</scope>
    <source>
        <strain evidence="9">B1-15692</strain>
    </source>
</reference>
<evidence type="ECO:0000256" key="3">
    <source>
        <dbReference type="ARBA" id="ARBA00023235"/>
    </source>
</evidence>
<accession>A0A9D9NAB2</accession>
<evidence type="ECO:0000313" key="10">
    <source>
        <dbReference type="Proteomes" id="UP000823660"/>
    </source>
</evidence>
<dbReference type="InterPro" id="IPR020095">
    <property type="entry name" value="PsdUridine_synth_TruA_C"/>
</dbReference>
<reference evidence="9" key="1">
    <citation type="submission" date="2020-10" db="EMBL/GenBank/DDBJ databases">
        <authorList>
            <person name="Gilroy R."/>
        </authorList>
    </citation>
    <scope>NUCLEOTIDE SEQUENCE</scope>
    <source>
        <strain evidence="9">B1-15692</strain>
    </source>
</reference>
<dbReference type="Gene3D" id="3.30.70.580">
    <property type="entry name" value="Pseudouridine synthase I, catalytic domain, N-terminal subdomain"/>
    <property type="match status" value="1"/>
</dbReference>
<comment type="caution">
    <text evidence="4">Lacks conserved residue(s) required for the propagation of feature annotation.</text>
</comment>
<dbReference type="InterPro" id="IPR001406">
    <property type="entry name" value="PsdUridine_synth_TruA"/>
</dbReference>
<evidence type="ECO:0000256" key="1">
    <source>
        <dbReference type="ARBA" id="ARBA00009375"/>
    </source>
</evidence>
<dbReference type="Pfam" id="PF01416">
    <property type="entry name" value="PseudoU_synth_1"/>
    <property type="match status" value="1"/>
</dbReference>
<dbReference type="EC" id="5.4.99.12" evidence="4"/>
<dbReference type="PANTHER" id="PTHR11142">
    <property type="entry name" value="PSEUDOURIDYLATE SYNTHASE"/>
    <property type="match status" value="1"/>
</dbReference>
<dbReference type="EMBL" id="JADIMH010000006">
    <property type="protein sequence ID" value="MBO8466308.1"/>
    <property type="molecule type" value="Genomic_DNA"/>
</dbReference>
<dbReference type="FunFam" id="3.30.70.580:FF:000001">
    <property type="entry name" value="tRNA pseudouridine synthase A"/>
    <property type="match status" value="1"/>
</dbReference>
<comment type="catalytic activity">
    <reaction evidence="4 7">
        <text>uridine(38/39/40) in tRNA = pseudouridine(38/39/40) in tRNA</text>
        <dbReference type="Rhea" id="RHEA:22376"/>
        <dbReference type="Rhea" id="RHEA-COMP:10085"/>
        <dbReference type="Rhea" id="RHEA-COMP:10087"/>
        <dbReference type="ChEBI" id="CHEBI:65314"/>
        <dbReference type="ChEBI" id="CHEBI:65315"/>
        <dbReference type="EC" id="5.4.99.12"/>
    </reaction>
</comment>
<dbReference type="GO" id="GO:0003723">
    <property type="term" value="F:RNA binding"/>
    <property type="evidence" value="ECO:0007669"/>
    <property type="project" value="InterPro"/>
</dbReference>
<dbReference type="GO" id="GO:0160147">
    <property type="term" value="F:tRNA pseudouridine(38-40) synthase activity"/>
    <property type="evidence" value="ECO:0007669"/>
    <property type="project" value="UniProtKB-EC"/>
</dbReference>
<comment type="function">
    <text evidence="4">Formation of pseudouridine at positions 38, 39 and 40 in the anticodon stem and loop of transfer RNAs.</text>
</comment>
<dbReference type="SUPFAM" id="SSF55120">
    <property type="entry name" value="Pseudouridine synthase"/>
    <property type="match status" value="1"/>
</dbReference>
<dbReference type="PANTHER" id="PTHR11142:SF0">
    <property type="entry name" value="TRNA PSEUDOURIDINE SYNTHASE-LIKE 1"/>
    <property type="match status" value="1"/>
</dbReference>
<dbReference type="PIRSF" id="PIRSF001430">
    <property type="entry name" value="tRNA_psdUrid_synth"/>
    <property type="match status" value="1"/>
</dbReference>
<dbReference type="InterPro" id="IPR020103">
    <property type="entry name" value="PsdUridine_synth_cat_dom_sf"/>
</dbReference>
<feature type="active site" description="Nucleophile" evidence="4 5">
    <location>
        <position position="52"/>
    </location>
</feature>
<dbReference type="GO" id="GO:0031119">
    <property type="term" value="P:tRNA pseudouridine synthesis"/>
    <property type="evidence" value="ECO:0007669"/>
    <property type="project" value="UniProtKB-UniRule"/>
</dbReference>
<gene>
    <name evidence="4 9" type="primary">truA</name>
    <name evidence="9" type="ORF">IAB99_00910</name>
</gene>
<dbReference type="InterPro" id="IPR020097">
    <property type="entry name" value="PsdUridine_synth_TruA_a/b_dom"/>
</dbReference>
<dbReference type="CDD" id="cd02570">
    <property type="entry name" value="PseudoU_synth_EcTruA"/>
    <property type="match status" value="1"/>
</dbReference>
<protein>
    <recommendedName>
        <fullName evidence="4">tRNA pseudouridine synthase A</fullName>
        <ecNumber evidence="4">5.4.99.12</ecNumber>
    </recommendedName>
    <alternativeName>
        <fullName evidence="4">tRNA pseudouridine(38-40) synthase</fullName>
    </alternativeName>
    <alternativeName>
        <fullName evidence="4">tRNA pseudouridylate synthase I</fullName>
    </alternativeName>
    <alternativeName>
        <fullName evidence="4">tRNA-uridine isomerase I</fullName>
    </alternativeName>
</protein>
<evidence type="ECO:0000256" key="4">
    <source>
        <dbReference type="HAMAP-Rule" id="MF_00171"/>
    </source>
</evidence>
<dbReference type="Gene3D" id="3.30.70.660">
    <property type="entry name" value="Pseudouridine synthase I, catalytic domain, C-terminal subdomain"/>
    <property type="match status" value="1"/>
</dbReference>
<evidence type="ECO:0000313" key="9">
    <source>
        <dbReference type="EMBL" id="MBO8466308.1"/>
    </source>
</evidence>